<evidence type="ECO:0000313" key="2">
    <source>
        <dbReference type="EMBL" id="KAL3229086.1"/>
    </source>
</evidence>
<evidence type="ECO:0000313" key="3">
    <source>
        <dbReference type="Proteomes" id="UP001623330"/>
    </source>
</evidence>
<organism evidence="2 3">
    <name type="scientific">Nakaseomyces bracarensis</name>
    <dbReference type="NCBI Taxonomy" id="273131"/>
    <lineage>
        <taxon>Eukaryota</taxon>
        <taxon>Fungi</taxon>
        <taxon>Dikarya</taxon>
        <taxon>Ascomycota</taxon>
        <taxon>Saccharomycotina</taxon>
        <taxon>Saccharomycetes</taxon>
        <taxon>Saccharomycetales</taxon>
        <taxon>Saccharomycetaceae</taxon>
        <taxon>Nakaseomyces</taxon>
    </lineage>
</organism>
<evidence type="ECO:0000256" key="1">
    <source>
        <dbReference type="SAM" id="MobiDB-lite"/>
    </source>
</evidence>
<feature type="region of interest" description="Disordered" evidence="1">
    <location>
        <begin position="539"/>
        <end position="593"/>
    </location>
</feature>
<feature type="region of interest" description="Disordered" evidence="1">
    <location>
        <begin position="1"/>
        <end position="31"/>
    </location>
</feature>
<feature type="compositionally biased region" description="Low complexity" evidence="1">
    <location>
        <begin position="570"/>
        <end position="590"/>
    </location>
</feature>
<feature type="region of interest" description="Disordered" evidence="1">
    <location>
        <begin position="87"/>
        <end position="158"/>
    </location>
</feature>
<keyword evidence="3" id="KW-1185">Reference proteome</keyword>
<proteinExistence type="predicted"/>
<comment type="caution">
    <text evidence="2">The sequence shown here is derived from an EMBL/GenBank/DDBJ whole genome shotgun (WGS) entry which is preliminary data.</text>
</comment>
<feature type="compositionally biased region" description="Polar residues" evidence="1">
    <location>
        <begin position="148"/>
        <end position="157"/>
    </location>
</feature>
<accession>A0ABR4NMQ3</accession>
<sequence>MELPSAMVEKKEESMPKYNTCQYEHPDEMGDSITKEIPKQLVEKMEGKVRDDVSEDTTSGPVTAVIATPVSPNMSAKSMAISDTVSSTVGKPLNDGNKRIHTPLSSPSLPPSTGLTSITSNNNTNNTRNNNINNNNSNSSNTSNHNNASLKNENSEPISGGEFLRLIDTATNSEESSILPLSRHVIQHWNWDWNTLPKVGVSILKKGPNYNKILVEIDGKNKELHYDPSLNEHLSEMDMFLAFNSQTKPSDSLRNSKRRLTEYIHFVSEYLKVRKYAFECYPFNVTVASIIETELKEYVTYNNTNDYNEISMIIQLWYYQAQKFLLQSNSLLFSPDVVQHLLKRKVSSRKHQQQLLNQGLKEELNNISGSKSENTNTKNHKSCPHFLTSDIDILVLRPQLVLQIGWQLACDEPSLNIGDFPLDLSPWMHDEEDRKVISQTAATMPKESSYKLVTSEDELEVLDNDNAFEVLVDCMDRSYNLLQDQKKINQNDEVEKSTTTLNTEAEKTIEELPKLKKSQTKPTKKSGFVNFFKRKHLHDENADHLSPHLNATTPNISGKVKPKDITLGEPSISTPQKTPSSTSASSVTESGKIENNSSLLRKTTWLIDYYSNLMNNYKKVNLPTQFIIPNEVKQSVEDATTEMLPHQFMQRKPSNALLYGKEYLQLRLPFKSDSLPAIYCPWVWTELPHGKWKALLREIYRVVVPGGHVIAVAGDISMSNTFSIDDNEISESIYPTTTERDKTYDALSLEAINKGLHIHTTKHLSKAFKETGFTSIKSTILSLKTGDLNTEMGFLNELIAIVHWDHLMRKVFPDASNPPKDTDPPTLPSRYFEEHFDSVDDKAGCYRLVYLAAQKPKK</sequence>
<evidence type="ECO:0008006" key="4">
    <source>
        <dbReference type="Google" id="ProtNLM"/>
    </source>
</evidence>
<name>A0ABR4NMQ3_9SACH</name>
<gene>
    <name evidence="2" type="ORF">RNJ44_02173</name>
</gene>
<reference evidence="2 3" key="1">
    <citation type="submission" date="2024-05" db="EMBL/GenBank/DDBJ databases">
        <title>Long read based assembly of the Candida bracarensis genome reveals expanded adhesin content.</title>
        <authorList>
            <person name="Marcet-Houben M."/>
            <person name="Ksiezopolska E."/>
            <person name="Gabaldon T."/>
        </authorList>
    </citation>
    <scope>NUCLEOTIDE SEQUENCE [LARGE SCALE GENOMIC DNA]</scope>
    <source>
        <strain evidence="2 3">CBM6</strain>
    </source>
</reference>
<protein>
    <recommendedName>
        <fullName evidence="4">Methyltransferase type 11 domain-containing protein</fullName>
    </recommendedName>
</protein>
<dbReference type="Gene3D" id="3.40.50.150">
    <property type="entry name" value="Vaccinia Virus protein VP39"/>
    <property type="match status" value="1"/>
</dbReference>
<dbReference type="SUPFAM" id="SSF53335">
    <property type="entry name" value="S-adenosyl-L-methionine-dependent methyltransferases"/>
    <property type="match status" value="1"/>
</dbReference>
<dbReference type="EMBL" id="JBEVYD010000012">
    <property type="protein sequence ID" value="KAL3229086.1"/>
    <property type="molecule type" value="Genomic_DNA"/>
</dbReference>
<feature type="compositionally biased region" description="Low complexity" evidence="1">
    <location>
        <begin position="102"/>
        <end position="147"/>
    </location>
</feature>
<dbReference type="InterPro" id="IPR029063">
    <property type="entry name" value="SAM-dependent_MTases_sf"/>
</dbReference>
<dbReference type="Proteomes" id="UP001623330">
    <property type="component" value="Unassembled WGS sequence"/>
</dbReference>